<dbReference type="Pfam" id="PF00646">
    <property type="entry name" value="F-box"/>
    <property type="match status" value="1"/>
</dbReference>
<dbReference type="Gene3D" id="1.20.1280.50">
    <property type="match status" value="1"/>
</dbReference>
<dbReference type="PANTHER" id="PTHR31672:SF13">
    <property type="entry name" value="F-BOX PROTEIN CPR30-LIKE"/>
    <property type="match status" value="1"/>
</dbReference>
<dbReference type="NCBIfam" id="TIGR01640">
    <property type="entry name" value="F_box_assoc_1"/>
    <property type="match status" value="1"/>
</dbReference>
<dbReference type="SUPFAM" id="SSF81383">
    <property type="entry name" value="F-box domain"/>
    <property type="match status" value="1"/>
</dbReference>
<feature type="domain" description="F-box" evidence="1">
    <location>
        <begin position="11"/>
        <end position="57"/>
    </location>
</feature>
<evidence type="ECO:0000313" key="2">
    <source>
        <dbReference type="EMBL" id="PHT67897.1"/>
    </source>
</evidence>
<gene>
    <name evidence="2" type="ORF">T459_27384</name>
</gene>
<accession>A0A2G2YDS1</accession>
<dbReference type="OMA" id="VWDERME"/>
<proteinExistence type="predicted"/>
<sequence length="409" mass="46929">MSSFLSLVATPLSDSIIPDEIIIEILLRLPTKLLSRFMCVSKPWHKLISSPDFIKTHLKLISNDKEYSHHRVLLTGIGGNFNFCSFPPLFNEEQCTELFPINSPIQKSYLLSRAVGSVDGLICLFNQPREIIIWNPTISKSKELHNFRKDILSFDERYGFGYDKSNDEYKVVFVDYCSSTDDEFSPSNMRTVVSIYSSRTDSLRTVHDQLQHIYLVNDSGKFVNKKIYWVSSTEFNDHNARSIISFDVADETWESMELPFSGEDDSYFELGVMESNLALLYTSHLHATTSNLWILKHCGVDVSWTKLFNIKYPRNAGGQTPFTAVAPPVFKGEGYHVWDERMEAHIEANDPWEALEEDYEVPPLPINPTMAQMKNQKEKKTRREKARATLFATVSSGIFVRIMTVKLTF</sequence>
<dbReference type="Gramene" id="PHT67897">
    <property type="protein sequence ID" value="PHT67897"/>
    <property type="gene ID" value="T459_27384"/>
</dbReference>
<dbReference type="AlphaFoldDB" id="A0A2G2YDS1"/>
<organism evidence="2 3">
    <name type="scientific">Capsicum annuum</name>
    <name type="common">Capsicum pepper</name>
    <dbReference type="NCBI Taxonomy" id="4072"/>
    <lineage>
        <taxon>Eukaryota</taxon>
        <taxon>Viridiplantae</taxon>
        <taxon>Streptophyta</taxon>
        <taxon>Embryophyta</taxon>
        <taxon>Tracheophyta</taxon>
        <taxon>Spermatophyta</taxon>
        <taxon>Magnoliopsida</taxon>
        <taxon>eudicotyledons</taxon>
        <taxon>Gunneridae</taxon>
        <taxon>Pentapetalae</taxon>
        <taxon>asterids</taxon>
        <taxon>lamiids</taxon>
        <taxon>Solanales</taxon>
        <taxon>Solanaceae</taxon>
        <taxon>Solanoideae</taxon>
        <taxon>Capsiceae</taxon>
        <taxon>Capsicum</taxon>
    </lineage>
</organism>
<evidence type="ECO:0000259" key="1">
    <source>
        <dbReference type="PROSITE" id="PS50181"/>
    </source>
</evidence>
<protein>
    <recommendedName>
        <fullName evidence="1">F-box domain-containing protein</fullName>
    </recommendedName>
</protein>
<dbReference type="PROSITE" id="PS50181">
    <property type="entry name" value="FBOX"/>
    <property type="match status" value="1"/>
</dbReference>
<dbReference type="InterPro" id="IPR036047">
    <property type="entry name" value="F-box-like_dom_sf"/>
</dbReference>
<dbReference type="PANTHER" id="PTHR31672">
    <property type="entry name" value="BNACNNG10540D PROTEIN"/>
    <property type="match status" value="1"/>
</dbReference>
<dbReference type="InterPro" id="IPR001810">
    <property type="entry name" value="F-box_dom"/>
</dbReference>
<dbReference type="SMART" id="SM00256">
    <property type="entry name" value="FBOX"/>
    <property type="match status" value="1"/>
</dbReference>
<dbReference type="InterPro" id="IPR050796">
    <property type="entry name" value="SCF_F-box_component"/>
</dbReference>
<keyword evidence="3" id="KW-1185">Reference proteome</keyword>
<comment type="caution">
    <text evidence="2">The sequence shown here is derived from an EMBL/GenBank/DDBJ whole genome shotgun (WGS) entry which is preliminary data.</text>
</comment>
<dbReference type="Proteomes" id="UP000222542">
    <property type="component" value="Unassembled WGS sequence"/>
</dbReference>
<dbReference type="InterPro" id="IPR017451">
    <property type="entry name" value="F-box-assoc_interact_dom"/>
</dbReference>
<evidence type="ECO:0000313" key="3">
    <source>
        <dbReference type="Proteomes" id="UP000222542"/>
    </source>
</evidence>
<dbReference type="Pfam" id="PF07734">
    <property type="entry name" value="FBA_1"/>
    <property type="match status" value="1"/>
</dbReference>
<dbReference type="EMBL" id="AYRZ02000011">
    <property type="protein sequence ID" value="PHT67897.1"/>
    <property type="molecule type" value="Genomic_DNA"/>
</dbReference>
<dbReference type="STRING" id="4072.A0A2G2YDS1"/>
<reference evidence="2 3" key="1">
    <citation type="journal article" date="2014" name="Nat. Genet.">
        <title>Genome sequence of the hot pepper provides insights into the evolution of pungency in Capsicum species.</title>
        <authorList>
            <person name="Kim S."/>
            <person name="Park M."/>
            <person name="Yeom S.I."/>
            <person name="Kim Y.M."/>
            <person name="Lee J.M."/>
            <person name="Lee H.A."/>
            <person name="Seo E."/>
            <person name="Choi J."/>
            <person name="Cheong K."/>
            <person name="Kim K.T."/>
            <person name="Jung K."/>
            <person name="Lee G.W."/>
            <person name="Oh S.K."/>
            <person name="Bae C."/>
            <person name="Kim S.B."/>
            <person name="Lee H.Y."/>
            <person name="Kim S.Y."/>
            <person name="Kim M.S."/>
            <person name="Kang B.C."/>
            <person name="Jo Y.D."/>
            <person name="Yang H.B."/>
            <person name="Jeong H.J."/>
            <person name="Kang W.H."/>
            <person name="Kwon J.K."/>
            <person name="Shin C."/>
            <person name="Lim J.Y."/>
            <person name="Park J.H."/>
            <person name="Huh J.H."/>
            <person name="Kim J.S."/>
            <person name="Kim B.D."/>
            <person name="Cohen O."/>
            <person name="Paran I."/>
            <person name="Suh M.C."/>
            <person name="Lee S.B."/>
            <person name="Kim Y.K."/>
            <person name="Shin Y."/>
            <person name="Noh S.J."/>
            <person name="Park J."/>
            <person name="Seo Y.S."/>
            <person name="Kwon S.Y."/>
            <person name="Kim H.A."/>
            <person name="Park J.M."/>
            <person name="Kim H.J."/>
            <person name="Choi S.B."/>
            <person name="Bosland P.W."/>
            <person name="Reeves G."/>
            <person name="Jo S.H."/>
            <person name="Lee B.W."/>
            <person name="Cho H.T."/>
            <person name="Choi H.S."/>
            <person name="Lee M.S."/>
            <person name="Yu Y."/>
            <person name="Do Choi Y."/>
            <person name="Park B.S."/>
            <person name="van Deynze A."/>
            <person name="Ashrafi H."/>
            <person name="Hill T."/>
            <person name="Kim W.T."/>
            <person name="Pai H.S."/>
            <person name="Ahn H.K."/>
            <person name="Yeam I."/>
            <person name="Giovannoni J.J."/>
            <person name="Rose J.K."/>
            <person name="Sorensen I."/>
            <person name="Lee S.J."/>
            <person name="Kim R.W."/>
            <person name="Choi I.Y."/>
            <person name="Choi B.S."/>
            <person name="Lim J.S."/>
            <person name="Lee Y.H."/>
            <person name="Choi D."/>
        </authorList>
    </citation>
    <scope>NUCLEOTIDE SEQUENCE [LARGE SCALE GENOMIC DNA]</scope>
    <source>
        <strain evidence="3">cv. CM334</strain>
    </source>
</reference>
<dbReference type="InterPro" id="IPR006527">
    <property type="entry name" value="F-box-assoc_dom_typ1"/>
</dbReference>
<name>A0A2G2YDS1_CAPAN</name>
<reference evidence="2 3" key="2">
    <citation type="journal article" date="2017" name="Genome Biol.">
        <title>New reference genome sequences of hot pepper reveal the massive evolution of plant disease-resistance genes by retroduplication.</title>
        <authorList>
            <person name="Kim S."/>
            <person name="Park J."/>
            <person name="Yeom S.I."/>
            <person name="Kim Y.M."/>
            <person name="Seo E."/>
            <person name="Kim K.T."/>
            <person name="Kim M.S."/>
            <person name="Lee J.M."/>
            <person name="Cheong K."/>
            <person name="Shin H.S."/>
            <person name="Kim S.B."/>
            <person name="Han K."/>
            <person name="Lee J."/>
            <person name="Park M."/>
            <person name="Lee H.A."/>
            <person name="Lee H.Y."/>
            <person name="Lee Y."/>
            <person name="Oh S."/>
            <person name="Lee J.H."/>
            <person name="Choi E."/>
            <person name="Choi E."/>
            <person name="Lee S.E."/>
            <person name="Jeon J."/>
            <person name="Kim H."/>
            <person name="Choi G."/>
            <person name="Song H."/>
            <person name="Lee J."/>
            <person name="Lee S.C."/>
            <person name="Kwon J.K."/>
            <person name="Lee H.Y."/>
            <person name="Koo N."/>
            <person name="Hong Y."/>
            <person name="Kim R.W."/>
            <person name="Kang W.H."/>
            <person name="Huh J.H."/>
            <person name="Kang B.C."/>
            <person name="Yang T.J."/>
            <person name="Lee Y.H."/>
            <person name="Bennetzen J.L."/>
            <person name="Choi D."/>
        </authorList>
    </citation>
    <scope>NUCLEOTIDE SEQUENCE [LARGE SCALE GENOMIC DNA]</scope>
    <source>
        <strain evidence="3">cv. CM334</strain>
    </source>
</reference>